<reference evidence="4" key="1">
    <citation type="journal article" date="2019" name="Int. J. Syst. Evol. Microbiol.">
        <title>The Global Catalogue of Microorganisms (GCM) 10K type strain sequencing project: providing services to taxonomists for standard genome sequencing and annotation.</title>
        <authorList>
            <consortium name="The Broad Institute Genomics Platform"/>
            <consortium name="The Broad Institute Genome Sequencing Center for Infectious Disease"/>
            <person name="Wu L."/>
            <person name="Ma J."/>
        </authorList>
    </citation>
    <scope>NUCLEOTIDE SEQUENCE [LARGE SCALE GENOMIC DNA]</scope>
    <source>
        <strain evidence="4">JCM 16544</strain>
    </source>
</reference>
<proteinExistence type="predicted"/>
<dbReference type="PANTHER" id="PTHR30383">
    <property type="entry name" value="THIOESTERASE 1/PROTEASE 1/LYSOPHOSPHOLIPASE L1"/>
    <property type="match status" value="1"/>
</dbReference>
<evidence type="ECO:0000313" key="4">
    <source>
        <dbReference type="Proteomes" id="UP001501697"/>
    </source>
</evidence>
<evidence type="ECO:0000259" key="2">
    <source>
        <dbReference type="Pfam" id="PF13472"/>
    </source>
</evidence>
<dbReference type="PROSITE" id="PS51257">
    <property type="entry name" value="PROKAR_LIPOPROTEIN"/>
    <property type="match status" value="1"/>
</dbReference>
<feature type="chain" id="PRO_5045985049" evidence="1">
    <location>
        <begin position="27"/>
        <end position="293"/>
    </location>
</feature>
<dbReference type="GO" id="GO:0016787">
    <property type="term" value="F:hydrolase activity"/>
    <property type="evidence" value="ECO:0007669"/>
    <property type="project" value="UniProtKB-KW"/>
</dbReference>
<accession>A0ABP7AJ80</accession>
<feature type="signal peptide" evidence="1">
    <location>
        <begin position="1"/>
        <end position="26"/>
    </location>
</feature>
<dbReference type="Pfam" id="PF13472">
    <property type="entry name" value="Lipase_GDSL_2"/>
    <property type="match status" value="1"/>
</dbReference>
<evidence type="ECO:0000313" key="3">
    <source>
        <dbReference type="EMBL" id="GAA3633399.1"/>
    </source>
</evidence>
<dbReference type="Gene3D" id="3.40.50.1110">
    <property type="entry name" value="SGNH hydrolase"/>
    <property type="match status" value="1"/>
</dbReference>
<keyword evidence="3" id="KW-0378">Hydrolase</keyword>
<dbReference type="InterPro" id="IPR051532">
    <property type="entry name" value="Ester_Hydrolysis_Enzymes"/>
</dbReference>
<dbReference type="PANTHER" id="PTHR30383:SF5">
    <property type="entry name" value="SGNH HYDROLASE-TYPE ESTERASE DOMAIN-CONTAINING PROTEIN"/>
    <property type="match status" value="1"/>
</dbReference>
<keyword evidence="4" id="KW-1185">Reference proteome</keyword>
<gene>
    <name evidence="3" type="ORF">GCM10022200_15640</name>
</gene>
<comment type="caution">
    <text evidence="3">The sequence shown here is derived from an EMBL/GenBank/DDBJ whole genome shotgun (WGS) entry which is preliminary data.</text>
</comment>
<keyword evidence="1" id="KW-0732">Signal</keyword>
<sequence>MKRGMRKRAWAAAALGSAVAVLTACGAPSATTTSAQPPQAVPGAVVETLAVVGDSISLGVNACGSVSACPEVSWATGSSPGVSSIAQRLESATGTRPETVVAAQPGADVGDVAAAAATVAAAAPDLVLVLIGANDACRPSADRVTPAAEFEDAYARMLDGIHAAAPDVRVVAYSVPDLEQLWQLGRDDPRAVALWNSSPSCGSLLGDADSTDAADVARRARVVESVDAYNVAIRLACDARPWCTSDDGAVHATSFARADVSEVDFFHPSTQGQATLAARAWPAVERALPSATG</sequence>
<dbReference type="EMBL" id="BAAAYU010000005">
    <property type="protein sequence ID" value="GAA3633399.1"/>
    <property type="molecule type" value="Genomic_DNA"/>
</dbReference>
<dbReference type="InterPro" id="IPR013830">
    <property type="entry name" value="SGNH_hydro"/>
</dbReference>
<dbReference type="InterPro" id="IPR036514">
    <property type="entry name" value="SGNH_hydro_sf"/>
</dbReference>
<organism evidence="3 4">
    <name type="scientific">Microbacterium awajiense</name>
    <dbReference type="NCBI Taxonomy" id="415214"/>
    <lineage>
        <taxon>Bacteria</taxon>
        <taxon>Bacillati</taxon>
        <taxon>Actinomycetota</taxon>
        <taxon>Actinomycetes</taxon>
        <taxon>Micrococcales</taxon>
        <taxon>Microbacteriaceae</taxon>
        <taxon>Microbacterium</taxon>
    </lineage>
</organism>
<dbReference type="Proteomes" id="UP001501697">
    <property type="component" value="Unassembled WGS sequence"/>
</dbReference>
<feature type="domain" description="SGNH hydrolase-type esterase" evidence="2">
    <location>
        <begin position="51"/>
        <end position="274"/>
    </location>
</feature>
<dbReference type="SUPFAM" id="SSF52266">
    <property type="entry name" value="SGNH hydrolase"/>
    <property type="match status" value="1"/>
</dbReference>
<name>A0ABP7AJ80_9MICO</name>
<protein>
    <submittedName>
        <fullName evidence="3">SGNH/GDSL hydrolase family protein</fullName>
    </submittedName>
</protein>
<evidence type="ECO:0000256" key="1">
    <source>
        <dbReference type="SAM" id="SignalP"/>
    </source>
</evidence>